<protein>
    <submittedName>
        <fullName evidence="1">Uncharacterized protein</fullName>
    </submittedName>
</protein>
<accession>A0ACA9TR13</accession>
<evidence type="ECO:0000313" key="2">
    <source>
        <dbReference type="Proteomes" id="UP000836387"/>
    </source>
</evidence>
<proteinExistence type="predicted"/>
<keyword evidence="2" id="KW-1185">Reference proteome</keyword>
<sequence>MDLRSMSCGEGERKRKSESEDELILTNTRVFKKRKMNRLPEVDPSELCNLVGESSLEMPDLDDFGARGLDPIRFAWAPKADIAAIQTSRRDETPRIPRKAAPPSIPDPSDADWNASDRMSSRPQKRPPKSSFFVLPGDDDIQLENENRITQMVQKDIRRAFIPIFPLPLEIRENIYRYLLRSNIPIAVFDGWKRVYKHGNTRQTGPAFTDRPSLESSILRVNKWTYPEAARILYSENTFLYRLRDPPAICAPPINLDALVAFDSPSSTTGSLEGDDPNDGDYQEHNPQSSSRRARSRRKKKELDEPFINVGKFHHLFRHVIIEAEHNRCGDDTLRSMQEALEILSNPPLLDKDSVPLYPSITASDLSKKKQKSGRKAKHGVGREESRAPTVITPNIMTLVIKIRPSRLQNDSFTFVNFFDKKSPILEAIRNLRPQQLYVKVMMGQFTNRRNGVNISINFRHRRIIYLANSGEPDMWARDREMIIRRKRKAGESLKKLEDLGSDVQKSCNRYYTQHSDIVEEVDEFDFDWDEIEDDEFEYAEQTFMEGEFDDVPQAEETQEEVPLEVQDESVPVPGSGWIEEVETQDEVVSETQAEEAQEEMALEVQDESVPVPGSGWIEEIEAQDGVITETQVEEAQDELQPEAQDEPLPVPGSGWIDEVETQGEFSETQEELQSEVQNEPAPVPGSGWIEEIDAQGGVVTETQAEESEEE</sequence>
<dbReference type="Proteomes" id="UP000836387">
    <property type="component" value="Unassembled WGS sequence"/>
</dbReference>
<reference evidence="1" key="1">
    <citation type="submission" date="2020-04" db="EMBL/GenBank/DDBJ databases">
        <authorList>
            <person name="Broberg M."/>
        </authorList>
    </citation>
    <scope>NUCLEOTIDE SEQUENCE</scope>
</reference>
<organism evidence="1 2">
    <name type="scientific">Clonostachys rosea f. rosea IK726</name>
    <dbReference type="NCBI Taxonomy" id="1349383"/>
    <lineage>
        <taxon>Eukaryota</taxon>
        <taxon>Fungi</taxon>
        <taxon>Dikarya</taxon>
        <taxon>Ascomycota</taxon>
        <taxon>Pezizomycotina</taxon>
        <taxon>Sordariomycetes</taxon>
        <taxon>Hypocreomycetidae</taxon>
        <taxon>Hypocreales</taxon>
        <taxon>Bionectriaceae</taxon>
        <taxon>Clonostachys</taxon>
    </lineage>
</organism>
<reference evidence="1" key="2">
    <citation type="submission" date="2021-10" db="EMBL/GenBank/DDBJ databases">
        <authorList>
            <person name="Piombo E."/>
        </authorList>
    </citation>
    <scope>NUCLEOTIDE SEQUENCE</scope>
</reference>
<name>A0ACA9TR13_BIOOC</name>
<gene>
    <name evidence="1" type="ORF">CRV2_00000482</name>
</gene>
<evidence type="ECO:0000313" key="1">
    <source>
        <dbReference type="EMBL" id="CAG9943326.1"/>
    </source>
</evidence>
<comment type="caution">
    <text evidence="1">The sequence shown here is derived from an EMBL/GenBank/DDBJ whole genome shotgun (WGS) entry which is preliminary data.</text>
</comment>
<dbReference type="EMBL" id="CADEHS020000007">
    <property type="protein sequence ID" value="CAG9943326.1"/>
    <property type="molecule type" value="Genomic_DNA"/>
</dbReference>